<keyword evidence="3" id="KW-1185">Reference proteome</keyword>
<feature type="transmembrane region" description="Helical" evidence="1">
    <location>
        <begin position="136"/>
        <end position="156"/>
    </location>
</feature>
<dbReference type="EMBL" id="LQPQ01000100">
    <property type="protein sequence ID" value="ORW76581.1"/>
    <property type="molecule type" value="Genomic_DNA"/>
</dbReference>
<accession>A0A1X2CLB0</accession>
<organism evidence="2 3">
    <name type="scientific">Mycobacterium riyadhense</name>
    <dbReference type="NCBI Taxonomy" id="486698"/>
    <lineage>
        <taxon>Bacteria</taxon>
        <taxon>Bacillati</taxon>
        <taxon>Actinomycetota</taxon>
        <taxon>Actinomycetes</taxon>
        <taxon>Mycobacteriales</taxon>
        <taxon>Mycobacteriaceae</taxon>
        <taxon>Mycobacterium</taxon>
    </lineage>
</organism>
<evidence type="ECO:0000313" key="3">
    <source>
        <dbReference type="Proteomes" id="UP000193087"/>
    </source>
</evidence>
<proteinExistence type="predicted"/>
<dbReference type="GeneID" id="93492276"/>
<reference evidence="2 3" key="1">
    <citation type="submission" date="2016-01" db="EMBL/GenBank/DDBJ databases">
        <title>The new phylogeny of the genus Mycobacterium.</title>
        <authorList>
            <person name="Tarcisio F."/>
            <person name="Conor M."/>
            <person name="Antonella G."/>
            <person name="Elisabetta G."/>
            <person name="Giulia F.S."/>
            <person name="Sara T."/>
            <person name="Anna F."/>
            <person name="Clotilde B."/>
            <person name="Roberto B."/>
            <person name="Veronica D.S."/>
            <person name="Fabio R."/>
            <person name="Monica P."/>
            <person name="Olivier J."/>
            <person name="Enrico T."/>
            <person name="Nicola S."/>
        </authorList>
    </citation>
    <scope>NUCLEOTIDE SEQUENCE [LARGE SCALE GENOMIC DNA]</scope>
    <source>
        <strain evidence="2 3">DSM 45176</strain>
    </source>
</reference>
<dbReference type="AlphaFoldDB" id="A0A1X2CLB0"/>
<comment type="caution">
    <text evidence="2">The sequence shown here is derived from an EMBL/GenBank/DDBJ whole genome shotgun (WGS) entry which is preliminary data.</text>
</comment>
<keyword evidence="1" id="KW-0472">Membrane</keyword>
<feature type="transmembrane region" description="Helical" evidence="1">
    <location>
        <begin position="17"/>
        <end position="37"/>
    </location>
</feature>
<name>A0A1X2CLB0_9MYCO</name>
<protein>
    <recommendedName>
        <fullName evidence="4">DUF998 domain-containing protein</fullName>
    </recommendedName>
</protein>
<evidence type="ECO:0008006" key="4">
    <source>
        <dbReference type="Google" id="ProtNLM"/>
    </source>
</evidence>
<evidence type="ECO:0000256" key="1">
    <source>
        <dbReference type="SAM" id="Phobius"/>
    </source>
</evidence>
<feature type="transmembrane region" description="Helical" evidence="1">
    <location>
        <begin position="57"/>
        <end position="79"/>
    </location>
</feature>
<dbReference type="STRING" id="486698.AWC22_21350"/>
<keyword evidence="1" id="KW-1133">Transmembrane helix</keyword>
<feature type="transmembrane region" description="Helical" evidence="1">
    <location>
        <begin position="192"/>
        <end position="214"/>
    </location>
</feature>
<dbReference type="Pfam" id="PF06197">
    <property type="entry name" value="DUF998"/>
    <property type="match status" value="1"/>
</dbReference>
<gene>
    <name evidence="2" type="ORF">AWC22_21350</name>
</gene>
<keyword evidence="1" id="KW-0812">Transmembrane</keyword>
<dbReference type="Proteomes" id="UP000193087">
    <property type="component" value="Unassembled WGS sequence"/>
</dbReference>
<feature type="transmembrane region" description="Helical" evidence="1">
    <location>
        <begin position="91"/>
        <end position="109"/>
    </location>
</feature>
<feature type="transmembrane region" description="Helical" evidence="1">
    <location>
        <begin position="168"/>
        <end position="186"/>
    </location>
</feature>
<evidence type="ECO:0000313" key="2">
    <source>
        <dbReference type="EMBL" id="ORW76581.1"/>
    </source>
</evidence>
<dbReference type="InterPro" id="IPR009339">
    <property type="entry name" value="DUF998"/>
</dbReference>
<sequence>MTTTDCPPLSDRITKSLLGYGVIAGPIYVLSVGAQAATRDGFDPTRHAASQLANGDLGWIQIATFLITGAMTIAAAVGFRRALGAGRRSAWAAGLLGGYGLALMIAAAFRADPSDGFPPGTPPGVGHPSWHCMTHFAVATVGFICLVAACFVLGGWFARGPGGADWAWFSRIAGFLFAGSFLAMSSGSTASILAFTAAVVVVWAWLTAVSVKLYRSVGHTATGSAR</sequence>
<dbReference type="OrthoDB" id="8159487at2"/>
<dbReference type="RefSeq" id="WP_085250989.1">
    <property type="nucleotide sequence ID" value="NZ_CAJMWI010000001.1"/>
</dbReference>